<dbReference type="InParanoid" id="F4X2Z0"/>
<dbReference type="EMBL" id="GL888602">
    <property type="protein sequence ID" value="EGI59178.1"/>
    <property type="molecule type" value="Genomic_DNA"/>
</dbReference>
<dbReference type="Proteomes" id="UP000007755">
    <property type="component" value="Unassembled WGS sequence"/>
</dbReference>
<reference evidence="2" key="1">
    <citation type="submission" date="2011-02" db="EMBL/GenBank/DDBJ databases">
        <title>The genome of the leaf-cutting ant Acromyrmex echinatior suggests key adaptations to social evolution and fungus farming.</title>
        <authorList>
            <person name="Nygaard S."/>
            <person name="Zhang G."/>
        </authorList>
    </citation>
    <scope>NUCLEOTIDE SEQUENCE</scope>
</reference>
<evidence type="ECO:0000313" key="3">
    <source>
        <dbReference type="Proteomes" id="UP000007755"/>
    </source>
</evidence>
<accession>F4X2Z0</accession>
<proteinExistence type="predicted"/>
<evidence type="ECO:0000313" key="2">
    <source>
        <dbReference type="EMBL" id="EGI59178.1"/>
    </source>
</evidence>
<name>F4X2Z0_ACREC</name>
<keyword evidence="3" id="KW-1185">Reference proteome</keyword>
<gene>
    <name evidence="2" type="ORF">G5I_12675</name>
</gene>
<protein>
    <submittedName>
        <fullName evidence="2">Uncharacterized protein</fullName>
    </submittedName>
</protein>
<evidence type="ECO:0000256" key="1">
    <source>
        <dbReference type="SAM" id="MobiDB-lite"/>
    </source>
</evidence>
<organism evidence="3">
    <name type="scientific">Acromyrmex echinatior</name>
    <name type="common">Panamanian leafcutter ant</name>
    <name type="synonym">Acromyrmex octospinosus echinatior</name>
    <dbReference type="NCBI Taxonomy" id="103372"/>
    <lineage>
        <taxon>Eukaryota</taxon>
        <taxon>Metazoa</taxon>
        <taxon>Ecdysozoa</taxon>
        <taxon>Arthropoda</taxon>
        <taxon>Hexapoda</taxon>
        <taxon>Insecta</taxon>
        <taxon>Pterygota</taxon>
        <taxon>Neoptera</taxon>
        <taxon>Endopterygota</taxon>
        <taxon>Hymenoptera</taxon>
        <taxon>Apocrita</taxon>
        <taxon>Aculeata</taxon>
        <taxon>Formicoidea</taxon>
        <taxon>Formicidae</taxon>
        <taxon>Myrmicinae</taxon>
        <taxon>Acromyrmex</taxon>
    </lineage>
</organism>
<dbReference type="AlphaFoldDB" id="F4X2Z0"/>
<feature type="region of interest" description="Disordered" evidence="1">
    <location>
        <begin position="49"/>
        <end position="86"/>
    </location>
</feature>
<sequence>MLRGDPGYYAAVCPRKTSNCETFDGVWVARRSRKRRRWSIRVENPLSDGIARRPTKSAGLKASWKNAARVPTAPLEQANGGHRQGF</sequence>